<organism evidence="1 2">
    <name type="scientific">Actinoallomurus vinaceus</name>
    <dbReference type="NCBI Taxonomy" id="1080074"/>
    <lineage>
        <taxon>Bacteria</taxon>
        <taxon>Bacillati</taxon>
        <taxon>Actinomycetota</taxon>
        <taxon>Actinomycetes</taxon>
        <taxon>Streptosporangiales</taxon>
        <taxon>Thermomonosporaceae</taxon>
        <taxon>Actinoallomurus</taxon>
    </lineage>
</organism>
<reference evidence="2" key="1">
    <citation type="journal article" date="2019" name="Int. J. Syst. Evol. Microbiol.">
        <title>The Global Catalogue of Microorganisms (GCM) 10K type strain sequencing project: providing services to taxonomists for standard genome sequencing and annotation.</title>
        <authorList>
            <consortium name="The Broad Institute Genomics Platform"/>
            <consortium name="The Broad Institute Genome Sequencing Center for Infectious Disease"/>
            <person name="Wu L."/>
            <person name="Ma J."/>
        </authorList>
    </citation>
    <scope>NUCLEOTIDE SEQUENCE [LARGE SCALE GENOMIC DNA]</scope>
    <source>
        <strain evidence="2">JCM 17939</strain>
    </source>
</reference>
<gene>
    <name evidence="1" type="ORF">GCM10023196_053880</name>
</gene>
<comment type="caution">
    <text evidence="1">The sequence shown here is derived from an EMBL/GenBank/DDBJ whole genome shotgun (WGS) entry which is preliminary data.</text>
</comment>
<keyword evidence="2" id="KW-1185">Reference proteome</keyword>
<dbReference type="RefSeq" id="WP_345433803.1">
    <property type="nucleotide sequence ID" value="NZ_BAABHK010000008.1"/>
</dbReference>
<name>A0ABP8UHH4_9ACTN</name>
<evidence type="ECO:0000313" key="1">
    <source>
        <dbReference type="EMBL" id="GAA4630063.1"/>
    </source>
</evidence>
<protein>
    <submittedName>
        <fullName evidence="1">Uncharacterized protein</fullName>
    </submittedName>
</protein>
<sequence length="80" mass="8465">MSRPQEQIVNPHTLAVPADSHDATTTPAWQAARTIRHLAESGDVAAAHRHINGLVPAGVDPLVVLRNLAEQLANPPAPVN</sequence>
<dbReference type="EMBL" id="BAABHK010000008">
    <property type="protein sequence ID" value="GAA4630063.1"/>
    <property type="molecule type" value="Genomic_DNA"/>
</dbReference>
<accession>A0ABP8UHH4</accession>
<dbReference type="Proteomes" id="UP001501442">
    <property type="component" value="Unassembled WGS sequence"/>
</dbReference>
<proteinExistence type="predicted"/>
<evidence type="ECO:0000313" key="2">
    <source>
        <dbReference type="Proteomes" id="UP001501442"/>
    </source>
</evidence>